<dbReference type="OrthoDB" id="1678912at2759"/>
<dbReference type="PANTHER" id="PTHR10694">
    <property type="entry name" value="LYSINE-SPECIFIC DEMETHYLASE"/>
    <property type="match status" value="1"/>
</dbReference>
<keyword evidence="2 5" id="KW-0863">Zinc-finger</keyword>
<feature type="region of interest" description="Disordered" evidence="6">
    <location>
        <begin position="305"/>
        <end position="347"/>
    </location>
</feature>
<proteinExistence type="predicted"/>
<dbReference type="PROSITE" id="PS01359">
    <property type="entry name" value="ZF_PHD_1"/>
    <property type="match status" value="1"/>
</dbReference>
<dbReference type="SUPFAM" id="SSF57903">
    <property type="entry name" value="FYVE/PHD zinc finger"/>
    <property type="match status" value="1"/>
</dbReference>
<keyword evidence="3" id="KW-0862">Zinc</keyword>
<evidence type="ECO:0000256" key="2">
    <source>
        <dbReference type="ARBA" id="ARBA00022771"/>
    </source>
</evidence>
<dbReference type="InterPro" id="IPR019786">
    <property type="entry name" value="Zinc_finger_PHD-type_CS"/>
</dbReference>
<organism evidence="8">
    <name type="scientific">Oppiella nova</name>
    <dbReference type="NCBI Taxonomy" id="334625"/>
    <lineage>
        <taxon>Eukaryota</taxon>
        <taxon>Metazoa</taxon>
        <taxon>Ecdysozoa</taxon>
        <taxon>Arthropoda</taxon>
        <taxon>Chelicerata</taxon>
        <taxon>Arachnida</taxon>
        <taxon>Acari</taxon>
        <taxon>Acariformes</taxon>
        <taxon>Sarcoptiformes</taxon>
        <taxon>Oribatida</taxon>
        <taxon>Brachypylina</taxon>
        <taxon>Oppioidea</taxon>
        <taxon>Oppiidae</taxon>
        <taxon>Oppiella</taxon>
    </lineage>
</organism>
<keyword evidence="4" id="KW-0408">Iron</keyword>
<evidence type="ECO:0000313" key="9">
    <source>
        <dbReference type="Proteomes" id="UP000728032"/>
    </source>
</evidence>
<dbReference type="Gene3D" id="2.60.120.650">
    <property type="entry name" value="Cupin"/>
    <property type="match status" value="1"/>
</dbReference>
<dbReference type="GO" id="GO:0005634">
    <property type="term" value="C:nucleus"/>
    <property type="evidence" value="ECO:0007669"/>
    <property type="project" value="TreeGrafter"/>
</dbReference>
<feature type="compositionally biased region" description="Polar residues" evidence="6">
    <location>
        <begin position="80"/>
        <end position="95"/>
    </location>
</feature>
<dbReference type="GO" id="GO:0006355">
    <property type="term" value="P:regulation of DNA-templated transcription"/>
    <property type="evidence" value="ECO:0007669"/>
    <property type="project" value="TreeGrafter"/>
</dbReference>
<dbReference type="Proteomes" id="UP000728032">
    <property type="component" value="Unassembled WGS sequence"/>
</dbReference>
<dbReference type="EMBL" id="CAJPVJ010016259">
    <property type="protein sequence ID" value="CAG2176168.1"/>
    <property type="molecule type" value="Genomic_DNA"/>
</dbReference>
<feature type="region of interest" description="Disordered" evidence="6">
    <location>
        <begin position="74"/>
        <end position="95"/>
    </location>
</feature>
<dbReference type="InterPro" id="IPR001965">
    <property type="entry name" value="Znf_PHD"/>
</dbReference>
<dbReference type="PROSITE" id="PS50016">
    <property type="entry name" value="ZF_PHD_2"/>
    <property type="match status" value="1"/>
</dbReference>
<dbReference type="SMART" id="SM00249">
    <property type="entry name" value="PHD"/>
    <property type="match status" value="1"/>
</dbReference>
<dbReference type="Pfam" id="PF00628">
    <property type="entry name" value="PHD"/>
    <property type="match status" value="1"/>
</dbReference>
<evidence type="ECO:0000256" key="4">
    <source>
        <dbReference type="ARBA" id="ARBA00023004"/>
    </source>
</evidence>
<keyword evidence="1" id="KW-0479">Metal-binding</keyword>
<evidence type="ECO:0000256" key="5">
    <source>
        <dbReference type="PROSITE-ProRule" id="PRU00146"/>
    </source>
</evidence>
<dbReference type="Gene3D" id="3.30.40.10">
    <property type="entry name" value="Zinc/RING finger domain, C3HC4 (zinc finger)"/>
    <property type="match status" value="1"/>
</dbReference>
<dbReference type="GO" id="GO:0034647">
    <property type="term" value="F:histone H3K4me/H3K4me2/H3K4me3 demethylase activity"/>
    <property type="evidence" value="ECO:0007669"/>
    <property type="project" value="TreeGrafter"/>
</dbReference>
<keyword evidence="9" id="KW-1185">Reference proteome</keyword>
<evidence type="ECO:0000259" key="7">
    <source>
        <dbReference type="PROSITE" id="PS50016"/>
    </source>
</evidence>
<dbReference type="InterPro" id="IPR019787">
    <property type="entry name" value="Znf_PHD-finger"/>
</dbReference>
<dbReference type="GO" id="GO:0008270">
    <property type="term" value="F:zinc ion binding"/>
    <property type="evidence" value="ECO:0007669"/>
    <property type="project" value="UniProtKB-KW"/>
</dbReference>
<feature type="domain" description="PHD-type" evidence="7">
    <location>
        <begin position="129"/>
        <end position="179"/>
    </location>
</feature>
<accession>A0A7R9QUM2</accession>
<dbReference type="GO" id="GO:0000785">
    <property type="term" value="C:chromatin"/>
    <property type="evidence" value="ECO:0007669"/>
    <property type="project" value="TreeGrafter"/>
</dbReference>
<dbReference type="InterPro" id="IPR013083">
    <property type="entry name" value="Znf_RING/FYVE/PHD"/>
</dbReference>
<evidence type="ECO:0000313" key="8">
    <source>
        <dbReference type="EMBL" id="CAD7658982.1"/>
    </source>
</evidence>
<dbReference type="AlphaFoldDB" id="A0A7R9QUM2"/>
<feature type="compositionally biased region" description="Polar residues" evidence="6">
    <location>
        <begin position="315"/>
        <end position="331"/>
    </location>
</feature>
<feature type="non-terminal residue" evidence="8">
    <location>
        <position position="1"/>
    </location>
</feature>
<feature type="compositionally biased region" description="Low complexity" evidence="6">
    <location>
        <begin position="305"/>
        <end position="314"/>
    </location>
</feature>
<evidence type="ECO:0000256" key="3">
    <source>
        <dbReference type="ARBA" id="ARBA00022833"/>
    </source>
</evidence>
<dbReference type="InterPro" id="IPR011011">
    <property type="entry name" value="Znf_FYVE_PHD"/>
</dbReference>
<dbReference type="PANTHER" id="PTHR10694:SF33">
    <property type="entry name" value="LYSINE-SPECIFIC DEMETHYLASE 5"/>
    <property type="match status" value="1"/>
</dbReference>
<protein>
    <recommendedName>
        <fullName evidence="7">PHD-type domain-containing protein</fullName>
    </recommendedName>
</protein>
<dbReference type="EMBL" id="OC931084">
    <property type="protein sequence ID" value="CAD7658982.1"/>
    <property type="molecule type" value="Genomic_DNA"/>
</dbReference>
<sequence length="347" mass="38524">MGYGNNASNRGTIASLLRQHYERILFPYDVFQSGATIGPDIDEKSVTISSDDDCEDKKALKSCNDSKELATPEKRVLRRQSISPSNQNPLLISPNSQNKELKKLQVYGAGPKMPGYVSEQTEREREQAVKVCLHCGETNPTPMLLTCDNCTNTYHTHCLIPPLNDWPKGVWHCHRCLALLVQSYPQPYTQEFGFVQSQKSYTLSEFGEMADQFKADYFNRPPHSVTHSMAEKEFWRLVSALEESVTVEYGADLHTNDYGSGFPTKLTKNLMPSDMTHTMSTTSSTPTTTSVNADLIANTTAIDANASNTSSSATPQPTHRPNTSSNTSSSADFEFIPPPECPVFYPT</sequence>
<reference evidence="8" key="1">
    <citation type="submission" date="2020-11" db="EMBL/GenBank/DDBJ databases">
        <authorList>
            <person name="Tran Van P."/>
        </authorList>
    </citation>
    <scope>NUCLEOTIDE SEQUENCE</scope>
</reference>
<gene>
    <name evidence="8" type="ORF">ONB1V03_LOCUS15602</name>
</gene>
<evidence type="ECO:0000256" key="1">
    <source>
        <dbReference type="ARBA" id="ARBA00022723"/>
    </source>
</evidence>
<name>A0A7R9QUM2_9ACAR</name>
<evidence type="ECO:0000256" key="6">
    <source>
        <dbReference type="SAM" id="MobiDB-lite"/>
    </source>
</evidence>